<evidence type="ECO:0000313" key="8">
    <source>
        <dbReference type="Proteomes" id="UP000535182"/>
    </source>
</evidence>
<keyword evidence="3" id="KW-0998">Cell outer membrane</keyword>
<accession>A0A9X0QCG6</accession>
<reference evidence="7 8" key="1">
    <citation type="submission" date="2020-08" db="EMBL/GenBank/DDBJ databases">
        <title>Genomic Encyclopedia of Type Strains, Phase IV (KMG-V): Genome sequencing to study the core and pangenomes of soil and plant-associated prokaryotes.</title>
        <authorList>
            <person name="Whitman W."/>
        </authorList>
    </citation>
    <scope>NUCLEOTIDE SEQUENCE [LARGE SCALE GENOMIC DNA]</scope>
    <source>
        <strain evidence="7 8">X5P2</strain>
    </source>
</reference>
<dbReference type="SUPFAM" id="SSF49464">
    <property type="entry name" value="Carboxypeptidase regulatory domain-like"/>
    <property type="match status" value="1"/>
</dbReference>
<dbReference type="Pfam" id="PF25183">
    <property type="entry name" value="OMP_b-brl_4"/>
    <property type="match status" value="1"/>
</dbReference>
<proteinExistence type="predicted"/>
<keyword evidence="2" id="KW-0472">Membrane</keyword>
<evidence type="ECO:0000256" key="1">
    <source>
        <dbReference type="ARBA" id="ARBA00004442"/>
    </source>
</evidence>
<protein>
    <recommendedName>
        <fullName evidence="6">TonB-dependent transporter Oar-like beta-barrel domain-containing protein</fullName>
    </recommendedName>
</protein>
<dbReference type="AlphaFoldDB" id="A0A9X0QCG6"/>
<keyword evidence="8" id="KW-1185">Reference proteome</keyword>
<feature type="signal peptide" evidence="5">
    <location>
        <begin position="1"/>
        <end position="27"/>
    </location>
</feature>
<evidence type="ECO:0000256" key="3">
    <source>
        <dbReference type="ARBA" id="ARBA00023237"/>
    </source>
</evidence>
<dbReference type="Gene3D" id="2.40.170.20">
    <property type="entry name" value="TonB-dependent receptor, beta-barrel domain"/>
    <property type="match status" value="1"/>
</dbReference>
<evidence type="ECO:0000256" key="5">
    <source>
        <dbReference type="SAM" id="SignalP"/>
    </source>
</evidence>
<feature type="compositionally biased region" description="Low complexity" evidence="4">
    <location>
        <begin position="280"/>
        <end position="290"/>
    </location>
</feature>
<evidence type="ECO:0000256" key="4">
    <source>
        <dbReference type="SAM" id="MobiDB-lite"/>
    </source>
</evidence>
<keyword evidence="5" id="KW-0732">Signal</keyword>
<dbReference type="GO" id="GO:0009279">
    <property type="term" value="C:cell outer membrane"/>
    <property type="evidence" value="ECO:0007669"/>
    <property type="project" value="UniProtKB-SubCell"/>
</dbReference>
<dbReference type="EMBL" id="JACHEB010000003">
    <property type="protein sequence ID" value="MBB5327976.1"/>
    <property type="molecule type" value="Genomic_DNA"/>
</dbReference>
<comment type="subcellular location">
    <subcellularLocation>
        <location evidence="1">Cell outer membrane</location>
    </subcellularLocation>
</comment>
<feature type="domain" description="TonB-dependent transporter Oar-like beta-barrel" evidence="6">
    <location>
        <begin position="249"/>
        <end position="1217"/>
    </location>
</feature>
<comment type="caution">
    <text evidence="7">The sequence shown here is derived from an EMBL/GenBank/DDBJ whole genome shotgun (WGS) entry which is preliminary data.</text>
</comment>
<dbReference type="InterPro" id="IPR008969">
    <property type="entry name" value="CarboxyPept-like_regulatory"/>
</dbReference>
<dbReference type="InterPro" id="IPR010917">
    <property type="entry name" value="TonB_rcpt_CS"/>
</dbReference>
<dbReference type="Proteomes" id="UP000535182">
    <property type="component" value="Unassembled WGS sequence"/>
</dbReference>
<dbReference type="InterPro" id="IPR057601">
    <property type="entry name" value="Oar-like_b-barrel"/>
</dbReference>
<feature type="chain" id="PRO_5040835867" description="TonB-dependent transporter Oar-like beta-barrel domain-containing protein" evidence="5">
    <location>
        <begin position="28"/>
        <end position="1224"/>
    </location>
</feature>
<dbReference type="SUPFAM" id="SSF56935">
    <property type="entry name" value="Porins"/>
    <property type="match status" value="1"/>
</dbReference>
<evidence type="ECO:0000313" key="7">
    <source>
        <dbReference type="EMBL" id="MBB5327976.1"/>
    </source>
</evidence>
<evidence type="ECO:0000259" key="6">
    <source>
        <dbReference type="Pfam" id="PF25183"/>
    </source>
</evidence>
<dbReference type="PROSITE" id="PS01156">
    <property type="entry name" value="TONB_DEPENDENT_REC_2"/>
    <property type="match status" value="1"/>
</dbReference>
<gene>
    <name evidence="7" type="ORF">HDF14_001582</name>
</gene>
<name>A0A9X0QCG6_9BACT</name>
<dbReference type="InterPro" id="IPR036942">
    <property type="entry name" value="Beta-barrel_TonB_sf"/>
</dbReference>
<evidence type="ECO:0000256" key="2">
    <source>
        <dbReference type="ARBA" id="ARBA00023136"/>
    </source>
</evidence>
<dbReference type="RefSeq" id="WP_183975086.1">
    <property type="nucleotide sequence ID" value="NZ_JACHEB010000003.1"/>
</dbReference>
<dbReference type="Pfam" id="PF13620">
    <property type="entry name" value="CarboxypepD_reg"/>
    <property type="match status" value="1"/>
</dbReference>
<organism evidence="7 8">
    <name type="scientific">Tunturiibacter gelidiferens</name>
    <dbReference type="NCBI Taxonomy" id="3069689"/>
    <lineage>
        <taxon>Bacteria</taxon>
        <taxon>Pseudomonadati</taxon>
        <taxon>Acidobacteriota</taxon>
        <taxon>Terriglobia</taxon>
        <taxon>Terriglobales</taxon>
        <taxon>Acidobacteriaceae</taxon>
        <taxon>Tunturiibacter</taxon>
    </lineage>
</organism>
<dbReference type="Gene3D" id="2.60.40.1120">
    <property type="entry name" value="Carboxypeptidase-like, regulatory domain"/>
    <property type="match status" value="1"/>
</dbReference>
<feature type="region of interest" description="Disordered" evidence="4">
    <location>
        <begin position="280"/>
        <end position="299"/>
    </location>
</feature>
<sequence length="1224" mass="130970">MRTTKKLIAPFGLLSVCLLLITGYARAQSNQGAISGLVTDSSGATVSGAAIVARNLATGQSATTVSSSAGDYHFPSLQIGNYNVTITARGFRKLEKTNVTVQIQSTTTLDVVLPVGSETETVTVNADAPQVQTESADVGTVVSPKQVLDLPLSTNGSAIRNSQDFVFLTPATYGTGTSGGTFEGGVSGGQAFGSEILFDGASLQVESFGDGFANEILPSVEATGEFKVLIGGIPAQYGRTTGGIQSYASKSGTNDYHGTAFEIYRNTALDANTWFNNLNKGQNGSNSSNGTPPDNKNNYGVALGGPVRIPHLYNGTDKTFFFFAWEQFRQTQGYSNLITLPTPANLKGDFSGNLGAPVLDANNNQIINPCDGTPILAGQVFNPATTRTVNGQQCRTAYPNNIITSPLSPVATAISAYIPQASNALTNNFVFAGTYPIISTAESIRIDQAFGQNNKVFVSYNVRDNVRNNNNLPQFQLPVTSFLTSQDLPTHLVRVGYDHIFSPTLLNHALIAFTRVLNKEGFITPSQGKDYSQLVGLPGGTGNYFPGIILNGVTGNESSRVNLGDYVDPNNNGFNSKISDNSYYVSDAISLTKGKHNLTIGGEYRYAVSISSFVSVDSGSFVFSRAQTAGTATTTANSGDGFASFLLGQVAQATVKQNFVTIRNVGQYSAAYLQDEFKVTKDLNLSLGLRYDVDLPFKELHNFGSQFNPDIINTGAAGTNTPGALEFAGSGAGKDGFSSRYSNVYYKNIEPRVGITWSPSSLDHKTVFSAAYSGLNAPILQWQQIYGGVPAGYSSISQINNNANPFTAGELLDPASLNSPGIANPGAFGVPNIPTNPSFDRSQLNGQNVNYTRRDFGKPGYDQTWTATVQQQFATDLILTLGYLGERGVHLGSNLLYLNNIPQQNFALGSQLSDPFTGSDTPVDGVSAPYAGFQGTVAQALRPFPQYHLVNTGAYGENHGQLSYNALTAKLERRYHNGLNLLASYTWSKILTDTGNIIGGSLGGSYTASIQNPLNLKAEKAISPQDTPQIFVVSYIYDLPFGKNKMFLSNSGGVLDRVIGGWSISGIQRYQSGQPLGFGCATSIPGFDNCIRYNFVPGQNLRSSARRNGSFNPALPGSNLWYNPAGVSDPNANVTRTSSYAFGDKPAYESDDRSFGYLEEDFGLIKRTRITERVAFQFRAEAFNAFNRHVFGNPDNNPHDAGFGTVGSTANSPRSLQLTFRAEF</sequence>